<gene>
    <name evidence="2" type="ORF">ACFOW7_08845</name>
</gene>
<dbReference type="EMBL" id="JBHSBU010000001">
    <property type="protein sequence ID" value="MFC4159459.1"/>
    <property type="molecule type" value="Genomic_DNA"/>
</dbReference>
<name>A0ABV8MNH4_9NEIS</name>
<keyword evidence="3" id="KW-1185">Reference proteome</keyword>
<dbReference type="RefSeq" id="WP_378163233.1">
    <property type="nucleotide sequence ID" value="NZ_JBHSBU010000001.1"/>
</dbReference>
<dbReference type="InterPro" id="IPR038725">
    <property type="entry name" value="YdaG_split_barrel_FMN-bd"/>
</dbReference>
<accession>A0ABV8MNH4</accession>
<protein>
    <submittedName>
        <fullName evidence="2">Pyridoxamine 5'-phosphate oxidase family protein</fullName>
    </submittedName>
</protein>
<dbReference type="Proteomes" id="UP001595791">
    <property type="component" value="Unassembled WGS sequence"/>
</dbReference>
<evidence type="ECO:0000259" key="1">
    <source>
        <dbReference type="Pfam" id="PF16242"/>
    </source>
</evidence>
<organism evidence="2 3">
    <name type="scientific">Chitinimonas lacunae</name>
    <dbReference type="NCBI Taxonomy" id="1963018"/>
    <lineage>
        <taxon>Bacteria</taxon>
        <taxon>Pseudomonadati</taxon>
        <taxon>Pseudomonadota</taxon>
        <taxon>Betaproteobacteria</taxon>
        <taxon>Neisseriales</taxon>
        <taxon>Chitinibacteraceae</taxon>
        <taxon>Chitinimonas</taxon>
    </lineage>
</organism>
<feature type="domain" description="General stress protein FMN-binding split barrel" evidence="1">
    <location>
        <begin position="10"/>
        <end position="154"/>
    </location>
</feature>
<dbReference type="InterPro" id="IPR012349">
    <property type="entry name" value="Split_barrel_FMN-bd"/>
</dbReference>
<dbReference type="SUPFAM" id="SSF50475">
    <property type="entry name" value="FMN-binding split barrel"/>
    <property type="match status" value="1"/>
</dbReference>
<dbReference type="PANTHER" id="PTHR34818">
    <property type="entry name" value="PROTEIN BLI-3"/>
    <property type="match status" value="1"/>
</dbReference>
<proteinExistence type="predicted"/>
<dbReference type="Gene3D" id="2.30.110.10">
    <property type="entry name" value="Electron Transport, Fmn-binding Protein, Chain A"/>
    <property type="match status" value="1"/>
</dbReference>
<dbReference type="InterPro" id="IPR052917">
    <property type="entry name" value="Stress-Dev_Protein"/>
</dbReference>
<reference evidence="3" key="1">
    <citation type="journal article" date="2019" name="Int. J. Syst. Evol. Microbiol.">
        <title>The Global Catalogue of Microorganisms (GCM) 10K type strain sequencing project: providing services to taxonomists for standard genome sequencing and annotation.</title>
        <authorList>
            <consortium name="The Broad Institute Genomics Platform"/>
            <consortium name="The Broad Institute Genome Sequencing Center for Infectious Disease"/>
            <person name="Wu L."/>
            <person name="Ma J."/>
        </authorList>
    </citation>
    <scope>NUCLEOTIDE SEQUENCE [LARGE SCALE GENOMIC DNA]</scope>
    <source>
        <strain evidence="3">LMG 29894</strain>
    </source>
</reference>
<sequence length="170" mass="19263">MSNDNDREQARAHLWEKIKDIKFGMLTTHGPDSHILRSRPMTNQQVAFDGQLWFFSAEDSHACVDIRQHPSVNVSYANPDDNVYISVSGKAEVVRDPAKAKELWNPLYKAWFPGGLDDPKLVLIRIQVDEAEYWDAASGAMTQLFSFFKSLFGGDGRDTPTAEHEKVMHP</sequence>
<evidence type="ECO:0000313" key="2">
    <source>
        <dbReference type="EMBL" id="MFC4159459.1"/>
    </source>
</evidence>
<comment type="caution">
    <text evidence="2">The sequence shown here is derived from an EMBL/GenBank/DDBJ whole genome shotgun (WGS) entry which is preliminary data.</text>
</comment>
<dbReference type="PANTHER" id="PTHR34818:SF1">
    <property type="entry name" value="PROTEIN BLI-3"/>
    <property type="match status" value="1"/>
</dbReference>
<evidence type="ECO:0000313" key="3">
    <source>
        <dbReference type="Proteomes" id="UP001595791"/>
    </source>
</evidence>
<dbReference type="Pfam" id="PF16242">
    <property type="entry name" value="Pyrid_ox_like"/>
    <property type="match status" value="1"/>
</dbReference>